<dbReference type="InterPro" id="IPR018076">
    <property type="entry name" value="T2SS_GspF_dom"/>
</dbReference>
<evidence type="ECO:0000256" key="1">
    <source>
        <dbReference type="ARBA" id="ARBA00004651"/>
    </source>
</evidence>
<dbReference type="Pfam" id="PF13519">
    <property type="entry name" value="VWA_2"/>
    <property type="match status" value="1"/>
</dbReference>
<dbReference type="PANTHER" id="PTHR35007">
    <property type="entry name" value="INTEGRAL MEMBRANE PROTEIN-RELATED"/>
    <property type="match status" value="1"/>
</dbReference>
<keyword evidence="4 6" id="KW-1133">Transmembrane helix</keyword>
<dbReference type="SMART" id="SM00327">
    <property type="entry name" value="VWA"/>
    <property type="match status" value="1"/>
</dbReference>
<feature type="transmembrane region" description="Helical" evidence="6">
    <location>
        <begin position="620"/>
        <end position="641"/>
    </location>
</feature>
<keyword evidence="5 6" id="KW-0472">Membrane</keyword>
<protein>
    <recommendedName>
        <fullName evidence="8">VWFA domain-containing protein</fullName>
    </recommendedName>
</protein>
<dbReference type="AlphaFoldDB" id="A0A8J3LVD0"/>
<dbReference type="InterPro" id="IPR002035">
    <property type="entry name" value="VWF_A"/>
</dbReference>
<dbReference type="SUPFAM" id="SSF53300">
    <property type="entry name" value="vWA-like"/>
    <property type="match status" value="1"/>
</dbReference>
<name>A0A8J3LVD0_9ACTN</name>
<dbReference type="PROSITE" id="PS50234">
    <property type="entry name" value="VWFA"/>
    <property type="match status" value="1"/>
</dbReference>
<dbReference type="Proteomes" id="UP000653674">
    <property type="component" value="Unassembled WGS sequence"/>
</dbReference>
<dbReference type="PANTHER" id="PTHR35007:SF1">
    <property type="entry name" value="PILUS ASSEMBLY PROTEIN"/>
    <property type="match status" value="1"/>
</dbReference>
<evidence type="ECO:0000313" key="9">
    <source>
        <dbReference type="EMBL" id="GIG71835.1"/>
    </source>
</evidence>
<feature type="chain" id="PRO_5038886257" description="VWFA domain-containing protein" evidence="7">
    <location>
        <begin position="23"/>
        <end position="649"/>
    </location>
</feature>
<reference evidence="9" key="1">
    <citation type="submission" date="2021-01" db="EMBL/GenBank/DDBJ databases">
        <title>Whole genome shotgun sequence of Planosporangium flavigriseum NBRC 105377.</title>
        <authorList>
            <person name="Komaki H."/>
            <person name="Tamura T."/>
        </authorList>
    </citation>
    <scope>NUCLEOTIDE SEQUENCE</scope>
    <source>
        <strain evidence="9">NBRC 105377</strain>
    </source>
</reference>
<dbReference type="Gene3D" id="3.40.50.410">
    <property type="entry name" value="von Willebrand factor, type A domain"/>
    <property type="match status" value="1"/>
</dbReference>
<dbReference type="Gene3D" id="1.20.81.30">
    <property type="entry name" value="Type II secretion system (T2SS), domain F"/>
    <property type="match status" value="1"/>
</dbReference>
<feature type="transmembrane region" description="Helical" evidence="6">
    <location>
        <begin position="423"/>
        <end position="442"/>
    </location>
</feature>
<dbReference type="CDD" id="cd00198">
    <property type="entry name" value="vWFA"/>
    <property type="match status" value="1"/>
</dbReference>
<feature type="domain" description="VWFA" evidence="8">
    <location>
        <begin position="108"/>
        <end position="270"/>
    </location>
</feature>
<comment type="subcellular location">
    <subcellularLocation>
        <location evidence="1">Cell membrane</location>
        <topology evidence="1">Multi-pass membrane protein</topology>
    </subcellularLocation>
</comment>
<evidence type="ECO:0000256" key="4">
    <source>
        <dbReference type="ARBA" id="ARBA00022989"/>
    </source>
</evidence>
<feature type="transmembrane region" description="Helical" evidence="6">
    <location>
        <begin position="590"/>
        <end position="608"/>
    </location>
</feature>
<evidence type="ECO:0000313" key="10">
    <source>
        <dbReference type="Proteomes" id="UP000653674"/>
    </source>
</evidence>
<evidence type="ECO:0000256" key="7">
    <source>
        <dbReference type="SAM" id="SignalP"/>
    </source>
</evidence>
<evidence type="ECO:0000256" key="6">
    <source>
        <dbReference type="SAM" id="Phobius"/>
    </source>
</evidence>
<dbReference type="Pfam" id="PF00482">
    <property type="entry name" value="T2SSF"/>
    <property type="match status" value="1"/>
</dbReference>
<feature type="transmembrane region" description="Helical" evidence="6">
    <location>
        <begin position="332"/>
        <end position="357"/>
    </location>
</feature>
<accession>A0A8J3LVD0</accession>
<evidence type="ECO:0000256" key="2">
    <source>
        <dbReference type="ARBA" id="ARBA00022475"/>
    </source>
</evidence>
<gene>
    <name evidence="9" type="ORF">Pfl04_02390</name>
</gene>
<feature type="signal peptide" evidence="7">
    <location>
        <begin position="1"/>
        <end position="22"/>
    </location>
</feature>
<comment type="caution">
    <text evidence="9">The sequence shown here is derived from an EMBL/GenBank/DDBJ whole genome shotgun (WGS) entry which is preliminary data.</text>
</comment>
<dbReference type="InterPro" id="IPR036465">
    <property type="entry name" value="vWFA_dom_sf"/>
</dbReference>
<keyword evidence="3 6" id="KW-0812">Transmembrane</keyword>
<evidence type="ECO:0000256" key="3">
    <source>
        <dbReference type="ARBA" id="ARBA00022692"/>
    </source>
</evidence>
<evidence type="ECO:0000256" key="5">
    <source>
        <dbReference type="ARBA" id="ARBA00023136"/>
    </source>
</evidence>
<dbReference type="InterPro" id="IPR042094">
    <property type="entry name" value="T2SS_GspF_sf"/>
</dbReference>
<sequence>MKRCSFARALFARVLFARVLFAAVLAAVFIGAPTAPTAPAAADPASQVSISDVQAGDGELRFTVAAQGLPPGTVLDGNRLVVDLDGTPVRATVVPAPEPSPTAAPERSVVLVLDTSGSMEGTRLVSAKEAAVGYAEALPADVRLGLVSVSEKPVSVLAPTTDRAAFRAAVDGLRAAGGTALYDGVQQALGLLTGPGERRIVVLSDGADTNSVATPAAVGGQLAAANVTLDGIAYGPDAHSPAMNNLAAGTGGRMVAAGDAAALRAAFAGIAAATRPAVAAVTVTVPGRLAGAAATLRVGVKTGGATLTADTPVRLAAGPALAAVPVPATPRWPLYVAVGGVGAGTLLAASIAMYLLVGRSAVRSRLRQLERFGAAPAQSAREESSVLRAAVSASEQVIARRGNAARIEFDLDRAGIDLRPAEWILVRLGVALLAGLFFALLLPWLVGLLLGGLVGWLATGVYRRLRASRRARRFNDELPEALQLVVSALRSGFSFPQAIGALVSEGDEAVAGEFGRALAETRLGGDLEDALLRTAERNASNDLAWLVMAIRVQREVGGTLSEVLETAVETMRERARLRRHVRALSAEGRLSAWVLGAMPVALAAFMFATRGEYLRPLYTTPLGVMMLVVAVVMMGVGVFWMTRVIKVEV</sequence>
<dbReference type="EMBL" id="BONU01000001">
    <property type="protein sequence ID" value="GIG71835.1"/>
    <property type="molecule type" value="Genomic_DNA"/>
</dbReference>
<dbReference type="RefSeq" id="WP_168076440.1">
    <property type="nucleotide sequence ID" value="NZ_BAAAQJ010000026.1"/>
</dbReference>
<dbReference type="GO" id="GO:0005886">
    <property type="term" value="C:plasma membrane"/>
    <property type="evidence" value="ECO:0007669"/>
    <property type="project" value="UniProtKB-SubCell"/>
</dbReference>
<keyword evidence="10" id="KW-1185">Reference proteome</keyword>
<evidence type="ECO:0000259" key="8">
    <source>
        <dbReference type="PROSITE" id="PS50234"/>
    </source>
</evidence>
<organism evidence="9 10">
    <name type="scientific">Planosporangium flavigriseum</name>
    <dbReference type="NCBI Taxonomy" id="373681"/>
    <lineage>
        <taxon>Bacteria</taxon>
        <taxon>Bacillati</taxon>
        <taxon>Actinomycetota</taxon>
        <taxon>Actinomycetes</taxon>
        <taxon>Micromonosporales</taxon>
        <taxon>Micromonosporaceae</taxon>
        <taxon>Planosporangium</taxon>
    </lineage>
</organism>
<keyword evidence="2" id="KW-1003">Cell membrane</keyword>
<feature type="transmembrane region" description="Helical" evidence="6">
    <location>
        <begin position="448"/>
        <end position="465"/>
    </location>
</feature>
<keyword evidence="7" id="KW-0732">Signal</keyword>
<proteinExistence type="predicted"/>